<dbReference type="InterPro" id="IPR002156">
    <property type="entry name" value="RNaseH_domain"/>
</dbReference>
<name>A0AAE1Q4G5_9EUCA</name>
<dbReference type="GO" id="GO:0004523">
    <property type="term" value="F:RNA-DNA hybrid ribonuclease activity"/>
    <property type="evidence" value="ECO:0007669"/>
    <property type="project" value="InterPro"/>
</dbReference>
<evidence type="ECO:0000313" key="3">
    <source>
        <dbReference type="Proteomes" id="UP001292094"/>
    </source>
</evidence>
<evidence type="ECO:0000259" key="1">
    <source>
        <dbReference type="PROSITE" id="PS50879"/>
    </source>
</evidence>
<dbReference type="PANTHER" id="PTHR47723:SF19">
    <property type="entry name" value="POLYNUCLEOTIDYL TRANSFERASE, RIBONUCLEASE H-LIKE SUPERFAMILY PROTEIN"/>
    <property type="match status" value="1"/>
</dbReference>
<accession>A0AAE1Q4G5</accession>
<dbReference type="SUPFAM" id="SSF53098">
    <property type="entry name" value="Ribonuclease H-like"/>
    <property type="match status" value="1"/>
</dbReference>
<dbReference type="Gene3D" id="3.30.420.10">
    <property type="entry name" value="Ribonuclease H-like superfamily/Ribonuclease H"/>
    <property type="match status" value="1"/>
</dbReference>
<comment type="caution">
    <text evidence="2">The sequence shown here is derived from an EMBL/GenBank/DDBJ whole genome shotgun (WGS) entry which is preliminary data.</text>
</comment>
<evidence type="ECO:0000313" key="2">
    <source>
        <dbReference type="EMBL" id="KAK4318562.1"/>
    </source>
</evidence>
<dbReference type="InterPro" id="IPR012337">
    <property type="entry name" value="RNaseH-like_sf"/>
</dbReference>
<dbReference type="Proteomes" id="UP001292094">
    <property type="component" value="Unassembled WGS sequence"/>
</dbReference>
<dbReference type="EMBL" id="JAWZYT010000820">
    <property type="protein sequence ID" value="KAK4318562.1"/>
    <property type="molecule type" value="Genomic_DNA"/>
</dbReference>
<keyword evidence="3" id="KW-1185">Reference proteome</keyword>
<dbReference type="PANTHER" id="PTHR47723">
    <property type="entry name" value="OS05G0353850 PROTEIN"/>
    <property type="match status" value="1"/>
</dbReference>
<dbReference type="AlphaFoldDB" id="A0AAE1Q4G5"/>
<dbReference type="InterPro" id="IPR036397">
    <property type="entry name" value="RNaseH_sf"/>
</dbReference>
<feature type="domain" description="RNase H type-1" evidence="1">
    <location>
        <begin position="20"/>
        <end position="156"/>
    </location>
</feature>
<dbReference type="GO" id="GO:0003676">
    <property type="term" value="F:nucleic acid binding"/>
    <property type="evidence" value="ECO:0007669"/>
    <property type="project" value="InterPro"/>
</dbReference>
<dbReference type="CDD" id="cd09276">
    <property type="entry name" value="Rnase_HI_RT_non_LTR"/>
    <property type="match status" value="1"/>
</dbReference>
<gene>
    <name evidence="2" type="ORF">Pmani_010437</name>
</gene>
<dbReference type="PROSITE" id="PS50879">
    <property type="entry name" value="RNASE_H_1"/>
    <property type="match status" value="1"/>
</dbReference>
<protein>
    <recommendedName>
        <fullName evidence="1">RNase H type-1 domain-containing protein</fullName>
    </recommendedName>
</protein>
<reference evidence="2" key="1">
    <citation type="submission" date="2023-11" db="EMBL/GenBank/DDBJ databases">
        <title>Genome assemblies of two species of porcelain crab, Petrolisthes cinctipes and Petrolisthes manimaculis (Anomura: Porcellanidae).</title>
        <authorList>
            <person name="Angst P."/>
        </authorList>
    </citation>
    <scope>NUCLEOTIDE SEQUENCE</scope>
    <source>
        <strain evidence="2">PB745_02</strain>
        <tissue evidence="2">Gill</tissue>
    </source>
</reference>
<proteinExistence type="predicted"/>
<dbReference type="Pfam" id="PF00075">
    <property type="entry name" value="RNase_H"/>
    <property type="match status" value="1"/>
</dbReference>
<sequence>MYSVVDLKKTVENNVSNIDNKRTAHVYCDGSIMEDGKAGCGVLVIDSGKDMNVESEYSYRIADNVSSTQAELCAILFGLRKVEDGMGDLCFFVDSLSALESLNSKNPVYEEVVNQCKGLIEELEENGRNTKFMWIPSHIGFINNERADELAKKGTEKENRYGLYHDPKTNKNYNQENTM</sequence>
<dbReference type="InterPro" id="IPR053151">
    <property type="entry name" value="RNase_H-like"/>
</dbReference>
<organism evidence="2 3">
    <name type="scientific">Petrolisthes manimaculis</name>
    <dbReference type="NCBI Taxonomy" id="1843537"/>
    <lineage>
        <taxon>Eukaryota</taxon>
        <taxon>Metazoa</taxon>
        <taxon>Ecdysozoa</taxon>
        <taxon>Arthropoda</taxon>
        <taxon>Crustacea</taxon>
        <taxon>Multicrustacea</taxon>
        <taxon>Malacostraca</taxon>
        <taxon>Eumalacostraca</taxon>
        <taxon>Eucarida</taxon>
        <taxon>Decapoda</taxon>
        <taxon>Pleocyemata</taxon>
        <taxon>Anomura</taxon>
        <taxon>Galatheoidea</taxon>
        <taxon>Porcellanidae</taxon>
        <taxon>Petrolisthes</taxon>
    </lineage>
</organism>